<evidence type="ECO:0000313" key="2">
    <source>
        <dbReference type="Proteomes" id="UP000004699"/>
    </source>
</evidence>
<dbReference type="AlphaFoldDB" id="B8KTN5"/>
<dbReference type="EMBL" id="DS999411">
    <property type="protein sequence ID" value="EED35403.1"/>
    <property type="molecule type" value="Genomic_DNA"/>
</dbReference>
<dbReference type="HOGENOM" id="CLU_057321_0_0_6"/>
<name>B8KTN5_9GAMM</name>
<evidence type="ECO:0000313" key="1">
    <source>
        <dbReference type="EMBL" id="EED35403.1"/>
    </source>
</evidence>
<dbReference type="InterPro" id="IPR007433">
    <property type="entry name" value="DUF481"/>
</dbReference>
<keyword evidence="2" id="KW-1185">Reference proteome</keyword>
<proteinExistence type="predicted"/>
<dbReference type="STRING" id="565045.NOR51B_1348"/>
<dbReference type="Pfam" id="PF04338">
    <property type="entry name" value="DUF481"/>
    <property type="match status" value="1"/>
</dbReference>
<dbReference type="eggNOG" id="COG3137">
    <property type="taxonomic scope" value="Bacteria"/>
</dbReference>
<sequence length="378" mass="41668">MNMIAVSALWRCRVLSFLAVLVCVGQANVVWGQSVSDLVAGDDRPERVVLVDGSVIYGQVTDVNAGVVVLKTSFNDALEIDTSLIKNLWSAQSAELLLDDDRVISLESIEVRDGELTLSEQESVALADLDVLNPEAWETGNGYHWLGSTSAALAANRGNTETNEIDIAFDTTMESLRDRYTLRGKIEQDESWVQTGTDADGNATGEWRDTADNWRVTTKYDYFLSDPDNYIGANLNVEADSLANINLRTYVGPYIGRKLFRRDNLKLDGEIGLMYVDTDFDIEVDGESEDYAYTGFNWNLTGESNILGGESRIYLTHVGIIDVEDAQQLILNTTLGLAFPLVFGLEGAAEITLDYDGGAADGAENLDQVYKFRVGYSW</sequence>
<protein>
    <recommendedName>
        <fullName evidence="3">DUF481 domain-containing protein</fullName>
    </recommendedName>
</protein>
<evidence type="ECO:0008006" key="3">
    <source>
        <dbReference type="Google" id="ProtNLM"/>
    </source>
</evidence>
<organism evidence="1 2">
    <name type="scientific">Luminiphilus syltensis NOR5-1B</name>
    <dbReference type="NCBI Taxonomy" id="565045"/>
    <lineage>
        <taxon>Bacteria</taxon>
        <taxon>Pseudomonadati</taxon>
        <taxon>Pseudomonadota</taxon>
        <taxon>Gammaproteobacteria</taxon>
        <taxon>Cellvibrionales</taxon>
        <taxon>Halieaceae</taxon>
        <taxon>Luminiphilus</taxon>
    </lineage>
</organism>
<dbReference type="RefSeq" id="WP_009020149.1">
    <property type="nucleotide sequence ID" value="NZ_DS999411.1"/>
</dbReference>
<accession>B8KTN5</accession>
<dbReference type="Proteomes" id="UP000004699">
    <property type="component" value="Unassembled WGS sequence"/>
</dbReference>
<reference evidence="2" key="1">
    <citation type="journal article" date="2013" name="BMC Microbiol.">
        <title>Taxonomy and evolution of bacteriochlorophyll a-containing members of the OM60/NOR5 clade of marine gammaproteobacteria: description of Luminiphilus syltensis gen. nov., sp. nov., reclassification of Haliea rubra as Pseudohaliea rubra gen. nov., comb. nov., and emendation of Chromatocurvus halotolerans.</title>
        <authorList>
            <person name="Spring S."/>
            <person name="Riedel T."/>
            <person name="Sproer C."/>
            <person name="Yan S."/>
            <person name="Harder J."/>
            <person name="Fuchs B.M."/>
        </authorList>
    </citation>
    <scope>NUCLEOTIDE SEQUENCE [LARGE SCALE GENOMIC DNA]</scope>
    <source>
        <strain evidence="2">NOR51-B</strain>
    </source>
</reference>
<gene>
    <name evidence="1" type="ORF">NOR51B_1348</name>
</gene>